<feature type="domain" description="Carboxymuconolactone decarboxylase-like" evidence="2">
    <location>
        <begin position="44"/>
        <end position="128"/>
    </location>
</feature>
<protein>
    <submittedName>
        <fullName evidence="3">Carboxymuconolactone decarboxylase</fullName>
        <ecNumber evidence="3">4.1.1.44</ecNumber>
    </submittedName>
</protein>
<reference evidence="3 4" key="1">
    <citation type="journal article" date="2009" name="Proc. Natl. Acad. Sci. U.S.A.">
        <title>Biogeography of the Sulfolobus islandicus pan-genome.</title>
        <authorList>
            <person name="Reno M.L."/>
            <person name="Held N.L."/>
            <person name="Fields C.J."/>
            <person name="Burke P.V."/>
            <person name="Whitaker R.J."/>
        </authorList>
    </citation>
    <scope>NUCLEOTIDE SEQUENCE [LARGE SCALE GENOMIC DNA]</scope>
    <source>
        <strain evidence="4">L.S.2.15 / Lassen #1</strain>
    </source>
</reference>
<dbReference type="PANTHER" id="PTHR33570:SF2">
    <property type="entry name" value="CARBOXYMUCONOLACTONE DECARBOXYLASE-LIKE DOMAIN-CONTAINING PROTEIN"/>
    <property type="match status" value="1"/>
</dbReference>
<dbReference type="InterPro" id="IPR052512">
    <property type="entry name" value="4CMD/NDH-1_regulator"/>
</dbReference>
<dbReference type="InterPro" id="IPR029032">
    <property type="entry name" value="AhpD-like"/>
</dbReference>
<dbReference type="HOGENOM" id="CLU_070025_3_1_2"/>
<dbReference type="InterPro" id="IPR003779">
    <property type="entry name" value="CMD-like"/>
</dbReference>
<dbReference type="GO" id="GO:0051920">
    <property type="term" value="F:peroxiredoxin activity"/>
    <property type="evidence" value="ECO:0007669"/>
    <property type="project" value="InterPro"/>
</dbReference>
<dbReference type="GO" id="GO:0047575">
    <property type="term" value="F:4-carboxymuconolactone decarboxylase activity"/>
    <property type="evidence" value="ECO:0007669"/>
    <property type="project" value="UniProtKB-EC"/>
</dbReference>
<sequence>MGSLFDKDPELKRLYDKGLEVRKKVMGKEYVERSLSQATDFNRELQEMVTIFAWGLIWTREDIIPRKIKSLINIGILSALNRQNELKLHIKGAIRNGCTEEEIKEVLLQVGVYCGLPAAMESFRIAQEAIKELEDEEKSEKHKDN</sequence>
<dbReference type="Pfam" id="PF02627">
    <property type="entry name" value="CMD"/>
    <property type="match status" value="1"/>
</dbReference>
<dbReference type="KEGG" id="sis:LS215_2600"/>
<evidence type="ECO:0000313" key="3">
    <source>
        <dbReference type="EMBL" id="ACP36551.1"/>
    </source>
</evidence>
<evidence type="ECO:0000313" key="4">
    <source>
        <dbReference type="Proteomes" id="UP000001747"/>
    </source>
</evidence>
<dbReference type="AlphaFoldDB" id="C3MLE9"/>
<feature type="coiled-coil region" evidence="1">
    <location>
        <begin position="116"/>
        <end position="143"/>
    </location>
</feature>
<evidence type="ECO:0000256" key="1">
    <source>
        <dbReference type="SAM" id="Coils"/>
    </source>
</evidence>
<evidence type="ECO:0000259" key="2">
    <source>
        <dbReference type="Pfam" id="PF02627"/>
    </source>
</evidence>
<dbReference type="Proteomes" id="UP000001747">
    <property type="component" value="Chromosome"/>
</dbReference>
<accession>C3MLE9</accession>
<dbReference type="PANTHER" id="PTHR33570">
    <property type="entry name" value="4-CARBOXYMUCONOLACTONE DECARBOXYLASE FAMILY PROTEIN"/>
    <property type="match status" value="1"/>
</dbReference>
<name>C3MLE9_SACI2</name>
<dbReference type="EC" id="4.1.1.44" evidence="3"/>
<dbReference type="GeneID" id="7807685"/>
<dbReference type="RefSeq" id="WP_012714435.1">
    <property type="nucleotide sequence ID" value="NC_012589.1"/>
</dbReference>
<keyword evidence="3" id="KW-0456">Lyase</keyword>
<gene>
    <name evidence="3" type="ordered locus">LS215_2600</name>
</gene>
<dbReference type="SUPFAM" id="SSF69118">
    <property type="entry name" value="AhpD-like"/>
    <property type="match status" value="1"/>
</dbReference>
<keyword evidence="1" id="KW-0175">Coiled coil</keyword>
<organism evidence="3 4">
    <name type="scientific">Saccharolobus islandicus (strain L.S.2.15 / Lassen #1)</name>
    <name type="common">Sulfolobus islandicus</name>
    <dbReference type="NCBI Taxonomy" id="429572"/>
    <lineage>
        <taxon>Archaea</taxon>
        <taxon>Thermoproteota</taxon>
        <taxon>Thermoprotei</taxon>
        <taxon>Sulfolobales</taxon>
        <taxon>Sulfolobaceae</taxon>
        <taxon>Saccharolobus</taxon>
    </lineage>
</organism>
<dbReference type="EMBL" id="CP001399">
    <property type="protein sequence ID" value="ACP36551.1"/>
    <property type="molecule type" value="Genomic_DNA"/>
</dbReference>
<dbReference type="OrthoDB" id="36436at2157"/>
<dbReference type="Gene3D" id="1.20.1290.10">
    <property type="entry name" value="AhpD-like"/>
    <property type="match status" value="1"/>
</dbReference>
<proteinExistence type="predicted"/>